<dbReference type="AlphaFoldDB" id="A0A918WVC3"/>
<sequence>MIASKDWHRHREAAPMSPFLSSAQRTEKWRHLRLTLDEGVATVTLARPDKLNALTFGAYADLRDLLAELARERSVRALVLAGEGRGFCSGGDVDEIIGATLSMDTAQLLDFNRMTGQVVRALRECPFPVIAAVHGVAAGAGAVLALAADFRIADPTAKFAFLFTKVGLSGGDMGAAYLLPRVVGLGHATRLLMLGEPVRAPEAERIGLLSELTEEGEADARAAALARRLADGPALALAQTKALLTAELDMPLAASIEMDAATQALLMNGEDYAEFHAAFTEKRAPKWRGR</sequence>
<dbReference type="EMBL" id="BMVC01000003">
    <property type="protein sequence ID" value="GHC87625.1"/>
    <property type="molecule type" value="Genomic_DNA"/>
</dbReference>
<reference evidence="3" key="1">
    <citation type="journal article" date="2014" name="Int. J. Syst. Evol. Microbiol.">
        <title>Complete genome sequence of Corynebacterium casei LMG S-19264T (=DSM 44701T), isolated from a smear-ripened cheese.</title>
        <authorList>
            <consortium name="US DOE Joint Genome Institute (JGI-PGF)"/>
            <person name="Walter F."/>
            <person name="Albersmeier A."/>
            <person name="Kalinowski J."/>
            <person name="Ruckert C."/>
        </authorList>
    </citation>
    <scope>NUCLEOTIDE SEQUENCE</scope>
    <source>
        <strain evidence="3">JCM 4637</strain>
    </source>
</reference>
<dbReference type="Proteomes" id="UP000638353">
    <property type="component" value="Unassembled WGS sequence"/>
</dbReference>
<reference evidence="3" key="2">
    <citation type="submission" date="2020-09" db="EMBL/GenBank/DDBJ databases">
        <authorList>
            <person name="Sun Q."/>
            <person name="Ohkuma M."/>
        </authorList>
    </citation>
    <scope>NUCLEOTIDE SEQUENCE</scope>
    <source>
        <strain evidence="3">JCM 4637</strain>
    </source>
</reference>
<evidence type="ECO:0000256" key="1">
    <source>
        <dbReference type="ARBA" id="ARBA00005254"/>
    </source>
</evidence>
<dbReference type="InterPro" id="IPR029045">
    <property type="entry name" value="ClpP/crotonase-like_dom_sf"/>
</dbReference>
<dbReference type="InterPro" id="IPR014748">
    <property type="entry name" value="Enoyl-CoA_hydra_C"/>
</dbReference>
<dbReference type="NCBIfam" id="NF006107">
    <property type="entry name" value="PRK08258.1"/>
    <property type="match status" value="1"/>
</dbReference>
<dbReference type="PANTHER" id="PTHR43459">
    <property type="entry name" value="ENOYL-COA HYDRATASE"/>
    <property type="match status" value="1"/>
</dbReference>
<gene>
    <name evidence="3" type="ORF">GCM10010334_19660</name>
</gene>
<accession>A0A918WVC3</accession>
<dbReference type="InterPro" id="IPR018376">
    <property type="entry name" value="Enoyl-CoA_hyd/isom_CS"/>
</dbReference>
<name>A0A918WVC3_9ACTN</name>
<evidence type="ECO:0000256" key="2">
    <source>
        <dbReference type="RuleBase" id="RU003707"/>
    </source>
</evidence>
<comment type="caution">
    <text evidence="3">The sequence shown here is derived from an EMBL/GenBank/DDBJ whole genome shotgun (WGS) entry which is preliminary data.</text>
</comment>
<dbReference type="Gene3D" id="3.90.226.10">
    <property type="entry name" value="2-enoyl-CoA Hydratase, Chain A, domain 1"/>
    <property type="match status" value="1"/>
</dbReference>
<proteinExistence type="inferred from homology"/>
<protein>
    <submittedName>
        <fullName evidence="3">Enoyl-CoA hydratase</fullName>
    </submittedName>
</protein>
<dbReference type="Gene3D" id="1.10.12.10">
    <property type="entry name" value="Lyase 2-enoyl-coa Hydratase, Chain A, domain 2"/>
    <property type="match status" value="1"/>
</dbReference>
<dbReference type="SUPFAM" id="SSF52096">
    <property type="entry name" value="ClpP/crotonase"/>
    <property type="match status" value="1"/>
</dbReference>
<dbReference type="InterPro" id="IPR001753">
    <property type="entry name" value="Enoyl-CoA_hydra/iso"/>
</dbReference>
<dbReference type="Pfam" id="PF00378">
    <property type="entry name" value="ECH_1"/>
    <property type="match status" value="1"/>
</dbReference>
<organism evidence="3 4">
    <name type="scientific">Streptomyces finlayi</name>
    <dbReference type="NCBI Taxonomy" id="67296"/>
    <lineage>
        <taxon>Bacteria</taxon>
        <taxon>Bacillati</taxon>
        <taxon>Actinomycetota</taxon>
        <taxon>Actinomycetes</taxon>
        <taxon>Kitasatosporales</taxon>
        <taxon>Streptomycetaceae</taxon>
        <taxon>Streptomyces</taxon>
    </lineage>
</organism>
<evidence type="ECO:0000313" key="4">
    <source>
        <dbReference type="Proteomes" id="UP000638353"/>
    </source>
</evidence>
<dbReference type="GO" id="GO:0003824">
    <property type="term" value="F:catalytic activity"/>
    <property type="evidence" value="ECO:0007669"/>
    <property type="project" value="InterPro"/>
</dbReference>
<dbReference type="PANTHER" id="PTHR43459:SF1">
    <property type="entry name" value="EG:BACN32G11.4 PROTEIN"/>
    <property type="match status" value="1"/>
</dbReference>
<evidence type="ECO:0000313" key="3">
    <source>
        <dbReference type="EMBL" id="GHC87625.1"/>
    </source>
</evidence>
<dbReference type="CDD" id="cd06558">
    <property type="entry name" value="crotonase-like"/>
    <property type="match status" value="1"/>
</dbReference>
<comment type="similarity">
    <text evidence="1 2">Belongs to the enoyl-CoA hydratase/isomerase family.</text>
</comment>
<dbReference type="PROSITE" id="PS00166">
    <property type="entry name" value="ENOYL_COA_HYDRATASE"/>
    <property type="match status" value="1"/>
</dbReference>